<name>A0A5D3K930_9BRAD</name>
<comment type="caution">
    <text evidence="2">The sequence shown here is derived from an EMBL/GenBank/DDBJ whole genome shotgun (WGS) entry which is preliminary data.</text>
</comment>
<keyword evidence="1" id="KW-0732">Signal</keyword>
<keyword evidence="3" id="KW-1185">Reference proteome</keyword>
<dbReference type="Pfam" id="PF14099">
    <property type="entry name" value="Polysacc_lyase"/>
    <property type="match status" value="1"/>
</dbReference>
<organism evidence="2 3">
    <name type="scientific">Bradyrhizobium rifense</name>
    <dbReference type="NCBI Taxonomy" id="515499"/>
    <lineage>
        <taxon>Bacteria</taxon>
        <taxon>Pseudomonadati</taxon>
        <taxon>Pseudomonadota</taxon>
        <taxon>Alphaproteobacteria</taxon>
        <taxon>Hyphomicrobiales</taxon>
        <taxon>Nitrobacteraceae</taxon>
        <taxon>Bradyrhizobium</taxon>
    </lineage>
</organism>
<evidence type="ECO:0000313" key="3">
    <source>
        <dbReference type="Proteomes" id="UP000324758"/>
    </source>
</evidence>
<evidence type="ECO:0000256" key="1">
    <source>
        <dbReference type="SAM" id="SignalP"/>
    </source>
</evidence>
<sequence length="262" mass="29081">MRTGKSVAAAATISLAILLSANCSSEAQVSNSADWTPLANSEKPITIRGTPYAVESAGSKWGIRQKSVGAIDITRFEVRAGDIWSEDRASGENKERSEFDGYKRRFEYGSDVWGAYSFLVEPGPEYQSDWTAISQMHGSKIRPFHMHFKLGRLTIYCESSGPHSGLQTSTIYSEMLSRNEWHHVVFHLREGVPNGRFEFWLDGRKAVDFSGMIGAPGNQAYWKFGIYRGYGPIATPLAIQFANMEIGPTELLSRVATPLSVE</sequence>
<dbReference type="InterPro" id="IPR013320">
    <property type="entry name" value="ConA-like_dom_sf"/>
</dbReference>
<dbReference type="RefSeq" id="WP_148775096.1">
    <property type="nucleotide sequence ID" value="NZ_VSSS01000041.1"/>
</dbReference>
<reference evidence="2 3" key="1">
    <citation type="submission" date="2019-08" db="EMBL/GenBank/DDBJ databases">
        <title>Bradyrhizobium hipponensis sp. nov., a rhizobium isolated from a Lupinus angustifolius root nodule in Tunisia.</title>
        <authorList>
            <person name="Off K."/>
            <person name="Rejili M."/>
            <person name="Mars M."/>
            <person name="Brachmann A."/>
            <person name="Marin M."/>
        </authorList>
    </citation>
    <scope>NUCLEOTIDE SEQUENCE [LARGE SCALE GENOMIC DNA]</scope>
    <source>
        <strain evidence="2 3">CTAW71</strain>
    </source>
</reference>
<protein>
    <submittedName>
        <fullName evidence="2">Uncharacterized protein</fullName>
    </submittedName>
</protein>
<dbReference type="EMBL" id="VSSS01000041">
    <property type="protein sequence ID" value="TYL92023.1"/>
    <property type="molecule type" value="Genomic_DNA"/>
</dbReference>
<evidence type="ECO:0000313" key="2">
    <source>
        <dbReference type="EMBL" id="TYL92023.1"/>
    </source>
</evidence>
<dbReference type="Proteomes" id="UP000324758">
    <property type="component" value="Unassembled WGS sequence"/>
</dbReference>
<feature type="chain" id="PRO_5023002433" evidence="1">
    <location>
        <begin position="28"/>
        <end position="262"/>
    </location>
</feature>
<proteinExistence type="predicted"/>
<dbReference type="InterPro" id="IPR025975">
    <property type="entry name" value="Polysacc_lyase"/>
</dbReference>
<feature type="signal peptide" evidence="1">
    <location>
        <begin position="1"/>
        <end position="27"/>
    </location>
</feature>
<dbReference type="AlphaFoldDB" id="A0A5D3K930"/>
<dbReference type="Gene3D" id="2.60.120.200">
    <property type="match status" value="1"/>
</dbReference>
<gene>
    <name evidence="2" type="ORF">FXB40_26625</name>
</gene>
<dbReference type="OrthoDB" id="7177295at2"/>
<dbReference type="SUPFAM" id="SSF49899">
    <property type="entry name" value="Concanavalin A-like lectins/glucanases"/>
    <property type="match status" value="1"/>
</dbReference>
<accession>A0A5D3K930</accession>